<reference evidence="1 2" key="1">
    <citation type="submission" date="2022-07" db="EMBL/GenBank/DDBJ databases">
        <title>Methylomonas rivi sp. nov., Methylomonas rosea sp. nov., Methylomonas aureus sp. nov. and Methylomonas subterranea sp. nov., four novel methanotrophs isolated from a freshwater creek and the deep terrestrial subsurface.</title>
        <authorList>
            <person name="Abin C."/>
            <person name="Sankaranarayanan K."/>
            <person name="Garner C."/>
            <person name="Sindelar R."/>
            <person name="Kotary K."/>
            <person name="Garner R."/>
            <person name="Barclay S."/>
            <person name="Lawson P."/>
            <person name="Krumholz L."/>
        </authorList>
    </citation>
    <scope>NUCLEOTIDE SEQUENCE [LARGE SCALE GENOMIC DNA]</scope>
    <source>
        <strain evidence="1 2">WSC-7</strain>
    </source>
</reference>
<dbReference type="RefSeq" id="WP_256605388.1">
    <property type="nucleotide sequence ID" value="NZ_JANIBL010000003.1"/>
</dbReference>
<proteinExistence type="predicted"/>
<dbReference type="Pfam" id="PF06252">
    <property type="entry name" value="GemA"/>
    <property type="match status" value="1"/>
</dbReference>
<evidence type="ECO:0000313" key="2">
    <source>
        <dbReference type="Proteomes" id="UP001524570"/>
    </source>
</evidence>
<organism evidence="1 2">
    <name type="scientific">Methylomonas rosea</name>
    <dbReference type="NCBI Taxonomy" id="2952227"/>
    <lineage>
        <taxon>Bacteria</taxon>
        <taxon>Pseudomonadati</taxon>
        <taxon>Pseudomonadota</taxon>
        <taxon>Gammaproteobacteria</taxon>
        <taxon>Methylococcales</taxon>
        <taxon>Methylococcaceae</taxon>
        <taxon>Methylomonas</taxon>
    </lineage>
</organism>
<name>A0ABT1TMV9_9GAMM</name>
<accession>A0ABT1TMV9</accession>
<comment type="caution">
    <text evidence="1">The sequence shown here is derived from an EMBL/GenBank/DDBJ whole genome shotgun (WGS) entry which is preliminary data.</text>
</comment>
<keyword evidence="2" id="KW-1185">Reference proteome</keyword>
<dbReference type="InterPro" id="IPR009363">
    <property type="entry name" value="Phage_Mu_Gp16"/>
</dbReference>
<sequence>MSDLVKHYLTLVGIAKTWAEKTLPGWDDDMHRTVLARHGATEHNGHISAKTLNVPQLGQVLDDYAARGWPRHKTYNGQASSRPKVVSPQIGMVVKLWGKLGTAGKVNNAGRPALLAFCARQTAHNVPDLDSLTSEELQTIIEALKAWMAR</sequence>
<protein>
    <submittedName>
        <fullName evidence="1">Regulatory protein GemA</fullName>
    </submittedName>
</protein>
<evidence type="ECO:0000313" key="1">
    <source>
        <dbReference type="EMBL" id="MCQ8116111.1"/>
    </source>
</evidence>
<dbReference type="Proteomes" id="UP001524570">
    <property type="component" value="Unassembled WGS sequence"/>
</dbReference>
<dbReference type="EMBL" id="JANIBL010000003">
    <property type="protein sequence ID" value="MCQ8116111.1"/>
    <property type="molecule type" value="Genomic_DNA"/>
</dbReference>
<gene>
    <name evidence="1" type="ORF">NP589_01660</name>
</gene>